<comment type="caution">
    <text evidence="2">The sequence shown here is derived from an EMBL/GenBank/DDBJ whole genome shotgun (WGS) entry which is preliminary data.</text>
</comment>
<keyword evidence="3" id="KW-1185">Reference proteome</keyword>
<sequence length="343" mass="37410">MDAPPSVDVNALHWTLTTLDEDKEFEDFASRIPGFFNPRADAGSDATSTILSLMSGPKSERSSSDPILGSRLRELLDTCLPGSSLLTEEQRKNRLRVCLKCLWYCVKAYNEKPEVPLASYVRGIFASPEVIRWTQTEQDLSTRLLGRCFGALVVKKLASDITSPTRTSFAAITAEMDCISHILGAIGERVNNWLGQDGGIELANVISLASGELKALVASGTKGVPTDVVDIFEQTLSILTEGIDSSHADANVEWDADQVAQFHEIYSKFANARVPDLLKERLRYISDRLPPSSYVKKAEIEIPSAKLDSETTPSSGIPQQPCETQVPIDGIRDSGYGNCSTPA</sequence>
<evidence type="ECO:0000313" key="2">
    <source>
        <dbReference type="EMBL" id="KAH8990249.1"/>
    </source>
</evidence>
<evidence type="ECO:0000313" key="3">
    <source>
        <dbReference type="Proteomes" id="UP001201163"/>
    </source>
</evidence>
<dbReference type="EMBL" id="JAKELL010000031">
    <property type="protein sequence ID" value="KAH8990249.1"/>
    <property type="molecule type" value="Genomic_DNA"/>
</dbReference>
<accession>A0AAD4LDU2</accession>
<evidence type="ECO:0000256" key="1">
    <source>
        <dbReference type="SAM" id="MobiDB-lite"/>
    </source>
</evidence>
<reference evidence="2" key="1">
    <citation type="submission" date="2022-01" db="EMBL/GenBank/DDBJ databases">
        <title>Comparative genomics reveals a dynamic genome evolution in the ectomycorrhizal milk-cap (Lactarius) mushrooms.</title>
        <authorList>
            <consortium name="DOE Joint Genome Institute"/>
            <person name="Lebreton A."/>
            <person name="Tang N."/>
            <person name="Kuo A."/>
            <person name="LaButti K."/>
            <person name="Drula E."/>
            <person name="Barry K."/>
            <person name="Clum A."/>
            <person name="Lipzen A."/>
            <person name="Mousain D."/>
            <person name="Ng V."/>
            <person name="Wang R."/>
            <person name="Wang X."/>
            <person name="Dai Y."/>
            <person name="Henrissat B."/>
            <person name="Grigoriev I.V."/>
            <person name="Guerin-Laguette A."/>
            <person name="Yu F."/>
            <person name="Martin F.M."/>
        </authorList>
    </citation>
    <scope>NUCLEOTIDE SEQUENCE</scope>
    <source>
        <strain evidence="2">QP</strain>
    </source>
</reference>
<dbReference type="AlphaFoldDB" id="A0AAD4LDU2"/>
<dbReference type="Proteomes" id="UP001201163">
    <property type="component" value="Unassembled WGS sequence"/>
</dbReference>
<protein>
    <submittedName>
        <fullName evidence="2">Uncharacterized protein</fullName>
    </submittedName>
</protein>
<feature type="compositionally biased region" description="Polar residues" evidence="1">
    <location>
        <begin position="310"/>
        <end position="323"/>
    </location>
</feature>
<proteinExistence type="predicted"/>
<name>A0AAD4LDU2_9AGAM</name>
<gene>
    <name evidence="2" type="ORF">EDB92DRAFT_1865193</name>
</gene>
<feature type="region of interest" description="Disordered" evidence="1">
    <location>
        <begin position="305"/>
        <end position="343"/>
    </location>
</feature>
<organism evidence="2 3">
    <name type="scientific">Lactarius akahatsu</name>
    <dbReference type="NCBI Taxonomy" id="416441"/>
    <lineage>
        <taxon>Eukaryota</taxon>
        <taxon>Fungi</taxon>
        <taxon>Dikarya</taxon>
        <taxon>Basidiomycota</taxon>
        <taxon>Agaricomycotina</taxon>
        <taxon>Agaricomycetes</taxon>
        <taxon>Russulales</taxon>
        <taxon>Russulaceae</taxon>
        <taxon>Lactarius</taxon>
    </lineage>
</organism>